<dbReference type="EMBL" id="LMWN01000007">
    <property type="protein sequence ID" value="KUN08756.1"/>
    <property type="molecule type" value="Genomic_DNA"/>
</dbReference>
<reference evidence="2 3" key="1">
    <citation type="submission" date="2015-10" db="EMBL/GenBank/DDBJ databases">
        <title>Draft genome sequence of Streptomyces yokosukanensis DSM 40224, type strain for the species Streptomyces yokosukanensis.</title>
        <authorList>
            <person name="Ruckert C."/>
            <person name="Winkler A."/>
            <person name="Kalinowski J."/>
            <person name="Kampfer P."/>
            <person name="Glaeser S."/>
        </authorList>
    </citation>
    <scope>NUCLEOTIDE SEQUENCE [LARGE SCALE GENOMIC DNA]</scope>
    <source>
        <strain evidence="2 3">DSM 40224</strain>
    </source>
</reference>
<accession>A0A117Q513</accession>
<proteinExistence type="predicted"/>
<keyword evidence="1" id="KW-0812">Transmembrane</keyword>
<feature type="transmembrane region" description="Helical" evidence="1">
    <location>
        <begin position="27"/>
        <end position="47"/>
    </location>
</feature>
<evidence type="ECO:0000313" key="2">
    <source>
        <dbReference type="EMBL" id="KUN08756.1"/>
    </source>
</evidence>
<evidence type="ECO:0000256" key="1">
    <source>
        <dbReference type="SAM" id="Phobius"/>
    </source>
</evidence>
<keyword evidence="1" id="KW-1133">Transmembrane helix</keyword>
<name>A0A117Q513_9ACTN</name>
<keyword evidence="1" id="KW-0472">Membrane</keyword>
<gene>
    <name evidence="2" type="ORF">AQI95_07025</name>
</gene>
<feature type="transmembrane region" description="Helical" evidence="1">
    <location>
        <begin position="59"/>
        <end position="78"/>
    </location>
</feature>
<protein>
    <submittedName>
        <fullName evidence="2">Uncharacterized protein</fullName>
    </submittedName>
</protein>
<dbReference type="AlphaFoldDB" id="A0A117Q513"/>
<evidence type="ECO:0000313" key="3">
    <source>
        <dbReference type="Proteomes" id="UP000053127"/>
    </source>
</evidence>
<organism evidence="2 3">
    <name type="scientific">Streptomyces yokosukanensis</name>
    <dbReference type="NCBI Taxonomy" id="67386"/>
    <lineage>
        <taxon>Bacteria</taxon>
        <taxon>Bacillati</taxon>
        <taxon>Actinomycetota</taxon>
        <taxon>Actinomycetes</taxon>
        <taxon>Kitasatosporales</taxon>
        <taxon>Streptomycetaceae</taxon>
        <taxon>Streptomyces</taxon>
    </lineage>
</organism>
<comment type="caution">
    <text evidence="2">The sequence shown here is derived from an EMBL/GenBank/DDBJ whole genome shotgun (WGS) entry which is preliminary data.</text>
</comment>
<keyword evidence="3" id="KW-1185">Reference proteome</keyword>
<sequence>MGVVRMLTAQWMPRDGQHVGPLSTGPAMVLLGIGAVVVLVAGVAAVLSRREPGSSRLIGWLFGLGLTLCVLGGLGLLVRHIEDQRTSDGLHAMGLYVDSGLLPARHGPDLDGLDT</sequence>
<dbReference type="Proteomes" id="UP000053127">
    <property type="component" value="Unassembled WGS sequence"/>
</dbReference>